<evidence type="ECO:0000256" key="4">
    <source>
        <dbReference type="SAM" id="SignalP"/>
    </source>
</evidence>
<name>A0A9J7DUJ5_SPOLT</name>
<dbReference type="InterPro" id="IPR000618">
    <property type="entry name" value="Insect_cuticle"/>
</dbReference>
<evidence type="ECO:0000313" key="6">
    <source>
        <dbReference type="RefSeq" id="XP_022816392.1"/>
    </source>
</evidence>
<keyword evidence="1 3" id="KW-0193">Cuticle</keyword>
<keyword evidence="5" id="KW-1185">Reference proteome</keyword>
<protein>
    <submittedName>
        <fullName evidence="6">Uncharacterized protein LOC111349498</fullName>
    </submittedName>
</protein>
<reference evidence="6" key="1">
    <citation type="submission" date="2025-08" db="UniProtKB">
        <authorList>
            <consortium name="RefSeq"/>
        </authorList>
    </citation>
    <scope>IDENTIFICATION</scope>
    <source>
        <strain evidence="6">Ishihara</strain>
        <tissue evidence="6">Whole body</tissue>
    </source>
</reference>
<dbReference type="KEGG" id="sliu:111349498"/>
<evidence type="ECO:0000256" key="3">
    <source>
        <dbReference type="PROSITE-ProRule" id="PRU00497"/>
    </source>
</evidence>
<evidence type="ECO:0000256" key="1">
    <source>
        <dbReference type="ARBA" id="ARBA00022460"/>
    </source>
</evidence>
<evidence type="ECO:0000313" key="5">
    <source>
        <dbReference type="Proteomes" id="UP000301870"/>
    </source>
</evidence>
<dbReference type="AlphaFoldDB" id="A0A9J7DUJ5"/>
<feature type="chain" id="PRO_5039935914" evidence="4">
    <location>
        <begin position="22"/>
        <end position="320"/>
    </location>
</feature>
<dbReference type="Pfam" id="PF00379">
    <property type="entry name" value="Chitin_bind_4"/>
    <property type="match status" value="1"/>
</dbReference>
<dbReference type="CTD" id="100379431"/>
<proteinExistence type="predicted"/>
<dbReference type="GeneID" id="111349498"/>
<dbReference type="PANTHER" id="PTHR10380">
    <property type="entry name" value="CUTICLE PROTEIN"/>
    <property type="match status" value="1"/>
</dbReference>
<evidence type="ECO:0000256" key="2">
    <source>
        <dbReference type="ARBA" id="ARBA00022729"/>
    </source>
</evidence>
<dbReference type="PRINTS" id="PR00947">
    <property type="entry name" value="CUTICLE"/>
</dbReference>
<dbReference type="PANTHER" id="PTHR10380:SF229">
    <property type="entry name" value="CUTICULAR PROTEIN 49AF, ISOFORM A"/>
    <property type="match status" value="1"/>
</dbReference>
<feature type="signal peptide" evidence="4">
    <location>
        <begin position="1"/>
        <end position="21"/>
    </location>
</feature>
<accession>A0A9J7DUJ5</accession>
<dbReference type="InterPro" id="IPR050468">
    <property type="entry name" value="Cuticle_Struct_Prot"/>
</dbReference>
<gene>
    <name evidence="6" type="primary">LOC111349498</name>
</gene>
<keyword evidence="2 4" id="KW-0732">Signal</keyword>
<dbReference type="GO" id="GO:0008010">
    <property type="term" value="F:structural constituent of chitin-based larval cuticle"/>
    <property type="evidence" value="ECO:0007669"/>
    <property type="project" value="TreeGrafter"/>
</dbReference>
<dbReference type="InterPro" id="IPR031311">
    <property type="entry name" value="CHIT_BIND_RR_consensus"/>
</dbReference>
<dbReference type="PROSITE" id="PS00233">
    <property type="entry name" value="CHIT_BIND_RR_1"/>
    <property type="match status" value="1"/>
</dbReference>
<dbReference type="OrthoDB" id="7445685at2759"/>
<dbReference type="GO" id="GO:0062129">
    <property type="term" value="C:chitin-based extracellular matrix"/>
    <property type="evidence" value="ECO:0007669"/>
    <property type="project" value="TreeGrafter"/>
</dbReference>
<sequence length="320" mass="36143">MLIYKSILPMALLLGISVTSADLIIQRRVPRRHTQFTRSHNANHPPLADFLEKTPVAVMADEDAILHMKKMAVNEISDTSETKSTENHRAGNLMLLGGIQDYEERIIQKPKARSVNIKRSELDETKTPALADYDNKPRRKIRRRLQQVRKVKVNKSQLDVFVNETEAEAAKVTTTDTTAKSEEAYKEEQQSYATQTFKRRKGMRAPVVPIIDSQNYVFSHSGNFHYSYEGGDGTKAYERGQLKQSNGGAGSAVEGNFSYKDKDGNDYSLQYTADENGYRPVGAHLPTPPPIPPEIKRALEYLATKTTESVEVTERMWTHN</sequence>
<dbReference type="Proteomes" id="UP000301870">
    <property type="component" value="Chromosome 9"/>
</dbReference>
<dbReference type="RefSeq" id="XP_022816392.1">
    <property type="nucleotide sequence ID" value="XM_022960624.1"/>
</dbReference>
<organism evidence="5 6">
    <name type="scientific">Spodoptera litura</name>
    <name type="common">Asian cotton leafworm</name>
    <dbReference type="NCBI Taxonomy" id="69820"/>
    <lineage>
        <taxon>Eukaryota</taxon>
        <taxon>Metazoa</taxon>
        <taxon>Ecdysozoa</taxon>
        <taxon>Arthropoda</taxon>
        <taxon>Hexapoda</taxon>
        <taxon>Insecta</taxon>
        <taxon>Pterygota</taxon>
        <taxon>Neoptera</taxon>
        <taxon>Endopterygota</taxon>
        <taxon>Lepidoptera</taxon>
        <taxon>Glossata</taxon>
        <taxon>Ditrysia</taxon>
        <taxon>Noctuoidea</taxon>
        <taxon>Noctuidae</taxon>
        <taxon>Amphipyrinae</taxon>
        <taxon>Spodoptera</taxon>
    </lineage>
</organism>
<dbReference type="PROSITE" id="PS51155">
    <property type="entry name" value="CHIT_BIND_RR_2"/>
    <property type="match status" value="1"/>
</dbReference>